<dbReference type="PANTHER" id="PTHR10656:SF69">
    <property type="entry name" value="MAB-21-LIKE HHH_H2TH-LIKE DOMAIN-CONTAINING PROTEIN"/>
    <property type="match status" value="1"/>
</dbReference>
<evidence type="ECO:0008006" key="5">
    <source>
        <dbReference type="Google" id="ProtNLM"/>
    </source>
</evidence>
<name>A0A8S3TWA6_MYTED</name>
<organism evidence="3 4">
    <name type="scientific">Mytilus edulis</name>
    <name type="common">Blue mussel</name>
    <dbReference type="NCBI Taxonomy" id="6550"/>
    <lineage>
        <taxon>Eukaryota</taxon>
        <taxon>Metazoa</taxon>
        <taxon>Spiralia</taxon>
        <taxon>Lophotrochozoa</taxon>
        <taxon>Mollusca</taxon>
        <taxon>Bivalvia</taxon>
        <taxon>Autobranchia</taxon>
        <taxon>Pteriomorphia</taxon>
        <taxon>Mytilida</taxon>
        <taxon>Mytiloidea</taxon>
        <taxon>Mytilidae</taxon>
        <taxon>Mytilinae</taxon>
        <taxon>Mytilus</taxon>
    </lineage>
</organism>
<keyword evidence="4" id="KW-1185">Reference proteome</keyword>
<dbReference type="Gene3D" id="1.10.1410.40">
    <property type="match status" value="1"/>
</dbReference>
<dbReference type="OrthoDB" id="6151876at2759"/>
<reference evidence="3" key="1">
    <citation type="submission" date="2021-03" db="EMBL/GenBank/DDBJ databases">
        <authorList>
            <person name="Bekaert M."/>
        </authorList>
    </citation>
    <scope>NUCLEOTIDE SEQUENCE</scope>
</reference>
<dbReference type="InterPro" id="IPR046903">
    <property type="entry name" value="Mab-21-like_nuc_Trfase"/>
</dbReference>
<dbReference type="AlphaFoldDB" id="A0A8S3TWA6"/>
<evidence type="ECO:0000259" key="1">
    <source>
        <dbReference type="Pfam" id="PF01909"/>
    </source>
</evidence>
<dbReference type="PANTHER" id="PTHR10656">
    <property type="entry name" value="CELL FATE DETERMINING PROTEIN MAB21-RELATED"/>
    <property type="match status" value="1"/>
</dbReference>
<dbReference type="Proteomes" id="UP000683360">
    <property type="component" value="Unassembled WGS sequence"/>
</dbReference>
<evidence type="ECO:0000313" key="4">
    <source>
        <dbReference type="Proteomes" id="UP000683360"/>
    </source>
</evidence>
<dbReference type="InterPro" id="IPR002934">
    <property type="entry name" value="Polymerase_NTP_transf_dom"/>
</dbReference>
<dbReference type="InterPro" id="IPR043519">
    <property type="entry name" value="NT_sf"/>
</dbReference>
<feature type="domain" description="Mab-21-like nucleotidyltransferase" evidence="2">
    <location>
        <begin position="109"/>
        <end position="202"/>
    </location>
</feature>
<feature type="domain" description="Polymerase nucleotidyl transferase" evidence="1">
    <location>
        <begin position="51"/>
        <end position="102"/>
    </location>
</feature>
<gene>
    <name evidence="3" type="ORF">MEDL_48063</name>
</gene>
<dbReference type="SUPFAM" id="SSF81301">
    <property type="entry name" value="Nucleotidyltransferase"/>
    <property type="match status" value="1"/>
</dbReference>
<accession>A0A8S3TWA6</accession>
<dbReference type="Pfam" id="PF03281">
    <property type="entry name" value="Mab-21"/>
    <property type="match status" value="1"/>
</dbReference>
<evidence type="ECO:0000259" key="2">
    <source>
        <dbReference type="Pfam" id="PF03281"/>
    </source>
</evidence>
<proteinExistence type="predicted"/>
<dbReference type="GO" id="GO:0016779">
    <property type="term" value="F:nucleotidyltransferase activity"/>
    <property type="evidence" value="ECO:0007669"/>
    <property type="project" value="InterPro"/>
</dbReference>
<dbReference type="EMBL" id="CAJPWZ010002319">
    <property type="protein sequence ID" value="CAG2235499.1"/>
    <property type="molecule type" value="Genomic_DNA"/>
</dbReference>
<dbReference type="Pfam" id="PF01909">
    <property type="entry name" value="NTP_transf_2"/>
    <property type="match status" value="1"/>
</dbReference>
<evidence type="ECO:0000313" key="3">
    <source>
        <dbReference type="EMBL" id="CAG2235499.1"/>
    </source>
</evidence>
<protein>
    <recommendedName>
        <fullName evidence="5">Polymerase nucleotidyl transferase domain-containing protein</fullName>
    </recommendedName>
</protein>
<sequence length="237" mass="27246">MDNQNDLRFLSVKLYPYFSDVVVGSEKVVKYRRYFYKCMDNCLSQRDIRFISGSRAEGLDLPGSDLDLMCLTDTYVVDENKGIHRSILEKLNGDCVCFGTTKTLNIDFKTLCKIHGPAVSTALNGIQEVDFVRCLPCREWPSIAKRWLHRSRCFKWPSSDLITEAIHEGVLLVPVGSKSPSSEENNTEWRFSFSLTEKLLVHSFNHTQLLCYALLKIVLKEIFNKVNIFENCYAHIT</sequence>
<comment type="caution">
    <text evidence="3">The sequence shown here is derived from an EMBL/GenBank/DDBJ whole genome shotgun (WGS) entry which is preliminary data.</text>
</comment>